<dbReference type="InterPro" id="IPR036910">
    <property type="entry name" value="HMG_box_dom_sf"/>
</dbReference>
<dbReference type="GO" id="GO:0000978">
    <property type="term" value="F:RNA polymerase II cis-regulatory region sequence-specific DNA binding"/>
    <property type="evidence" value="ECO:0007669"/>
    <property type="project" value="TreeGrafter"/>
</dbReference>
<feature type="DNA-binding region" description="HMG box" evidence="3">
    <location>
        <begin position="67"/>
        <end position="138"/>
    </location>
</feature>
<evidence type="ECO:0000259" key="5">
    <source>
        <dbReference type="PROSITE" id="PS50118"/>
    </source>
</evidence>
<dbReference type="GO" id="GO:0001228">
    <property type="term" value="F:DNA-binding transcription activator activity, RNA polymerase II-specific"/>
    <property type="evidence" value="ECO:0007669"/>
    <property type="project" value="TreeGrafter"/>
</dbReference>
<dbReference type="GO" id="GO:0030154">
    <property type="term" value="P:cell differentiation"/>
    <property type="evidence" value="ECO:0007669"/>
    <property type="project" value="TreeGrafter"/>
</dbReference>
<feature type="region of interest" description="Disordered" evidence="4">
    <location>
        <begin position="202"/>
        <end position="224"/>
    </location>
</feature>
<evidence type="ECO:0000256" key="1">
    <source>
        <dbReference type="ARBA" id="ARBA00023125"/>
    </source>
</evidence>
<evidence type="ECO:0000256" key="2">
    <source>
        <dbReference type="ARBA" id="ARBA00023163"/>
    </source>
</evidence>
<feature type="domain" description="HMG box" evidence="5">
    <location>
        <begin position="67"/>
        <end position="138"/>
    </location>
</feature>
<dbReference type="AlphaFoldDB" id="A0A9N8W795"/>
<dbReference type="EMBL" id="CAJVPQ010000346">
    <property type="protein sequence ID" value="CAG8473479.1"/>
    <property type="molecule type" value="Genomic_DNA"/>
</dbReference>
<dbReference type="PANTHER" id="PTHR10270">
    <property type="entry name" value="SOX TRANSCRIPTION FACTOR"/>
    <property type="match status" value="1"/>
</dbReference>
<dbReference type="Gene3D" id="1.10.30.10">
    <property type="entry name" value="High mobility group box domain"/>
    <property type="match status" value="1"/>
</dbReference>
<keyword evidence="1 3" id="KW-0238">DNA-binding</keyword>
<dbReference type="PANTHER" id="PTHR10270:SF161">
    <property type="entry name" value="SEX-DETERMINING REGION Y PROTEIN"/>
    <property type="match status" value="1"/>
</dbReference>
<dbReference type="InterPro" id="IPR050140">
    <property type="entry name" value="SRY-related_HMG-box_TF-like"/>
</dbReference>
<dbReference type="Pfam" id="PF00505">
    <property type="entry name" value="HMG_box"/>
    <property type="match status" value="1"/>
</dbReference>
<organism evidence="6 7">
    <name type="scientific">Funneliformis caledonium</name>
    <dbReference type="NCBI Taxonomy" id="1117310"/>
    <lineage>
        <taxon>Eukaryota</taxon>
        <taxon>Fungi</taxon>
        <taxon>Fungi incertae sedis</taxon>
        <taxon>Mucoromycota</taxon>
        <taxon>Glomeromycotina</taxon>
        <taxon>Glomeromycetes</taxon>
        <taxon>Glomerales</taxon>
        <taxon>Glomeraceae</taxon>
        <taxon>Funneliformis</taxon>
    </lineage>
</organism>
<dbReference type="SUPFAM" id="SSF47095">
    <property type="entry name" value="HMG-box"/>
    <property type="match status" value="1"/>
</dbReference>
<dbReference type="OrthoDB" id="6247875at2759"/>
<evidence type="ECO:0000256" key="3">
    <source>
        <dbReference type="PROSITE-ProRule" id="PRU00267"/>
    </source>
</evidence>
<sequence>MTTRVKHRVNMPTIYNQLKVRVPDQFLVEQVINSVGKETLEVILRQVFLPIKELIAPLPKKLRSNKIPRPQNHFLIYRRDFQAKLIFEKGSKFASKLDYVSKDASKSWGKISTGIKNIYVCLAQLAKKVHAATYPGYVYQPKKRIERINPITISSFKISGLSNIESFMDYSLDLSLPILTSPAHHPCYPFINTTTTSPISSDCASSNGAERKDSPSKKSFTSTTINECSDPRFLLPQLEHCLPIYITDPYDRKMVDQLPLTFN</sequence>
<proteinExistence type="predicted"/>
<keyword evidence="3" id="KW-0539">Nucleus</keyword>
<comment type="caution">
    <text evidence="6">The sequence shown here is derived from an EMBL/GenBank/DDBJ whole genome shotgun (WGS) entry which is preliminary data.</text>
</comment>
<protein>
    <submittedName>
        <fullName evidence="6">12067_t:CDS:1</fullName>
    </submittedName>
</protein>
<gene>
    <name evidence="6" type="ORF">FCALED_LOCUS2342</name>
</gene>
<keyword evidence="7" id="KW-1185">Reference proteome</keyword>
<dbReference type="Proteomes" id="UP000789570">
    <property type="component" value="Unassembled WGS sequence"/>
</dbReference>
<name>A0A9N8W795_9GLOM</name>
<evidence type="ECO:0000313" key="7">
    <source>
        <dbReference type="Proteomes" id="UP000789570"/>
    </source>
</evidence>
<dbReference type="PROSITE" id="PS50118">
    <property type="entry name" value="HMG_BOX_2"/>
    <property type="match status" value="1"/>
</dbReference>
<evidence type="ECO:0000256" key="4">
    <source>
        <dbReference type="SAM" id="MobiDB-lite"/>
    </source>
</evidence>
<keyword evidence="2" id="KW-0804">Transcription</keyword>
<accession>A0A9N8W795</accession>
<evidence type="ECO:0000313" key="6">
    <source>
        <dbReference type="EMBL" id="CAG8473479.1"/>
    </source>
</evidence>
<dbReference type="GO" id="GO:0005634">
    <property type="term" value="C:nucleus"/>
    <property type="evidence" value="ECO:0007669"/>
    <property type="project" value="UniProtKB-UniRule"/>
</dbReference>
<reference evidence="6" key="1">
    <citation type="submission" date="2021-06" db="EMBL/GenBank/DDBJ databases">
        <authorList>
            <person name="Kallberg Y."/>
            <person name="Tangrot J."/>
            <person name="Rosling A."/>
        </authorList>
    </citation>
    <scope>NUCLEOTIDE SEQUENCE</scope>
    <source>
        <strain evidence="6">UK204</strain>
    </source>
</reference>
<dbReference type="InterPro" id="IPR009071">
    <property type="entry name" value="HMG_box_dom"/>
</dbReference>